<name>A0A0G4ERX7_VITBC</name>
<gene>
    <name evidence="2" type="ORF">Vbra_4108</name>
</gene>
<protein>
    <submittedName>
        <fullName evidence="2">Uncharacterized protein</fullName>
    </submittedName>
</protein>
<evidence type="ECO:0000313" key="3">
    <source>
        <dbReference type="Proteomes" id="UP000041254"/>
    </source>
</evidence>
<feature type="signal peptide" evidence="1">
    <location>
        <begin position="1"/>
        <end position="23"/>
    </location>
</feature>
<dbReference type="VEuPathDB" id="CryptoDB:Vbra_4108"/>
<dbReference type="AlphaFoldDB" id="A0A0G4ERX7"/>
<keyword evidence="1" id="KW-0732">Signal</keyword>
<sequence length="207" mass="22295">MKFASAFPFIALCALTAGKPSTGKSIDACEGGNCAVGGGEEFGVKENPSQGVSHPELPCKCTEKGCSCHHNVKPEEVTEPGEEQGCRCRGGEKGCTCHHNVKPEEMAEPGVKEIGLRDYIPSEYDKITQCYLKSGHAADAMLENGQIVKVLCTVYDADGFCIYKALEFITDAGAKFGAVHPVTVAVIIERKIEKSWDRVQYPCYSAP</sequence>
<dbReference type="InParanoid" id="A0A0G4ERX7"/>
<dbReference type="Proteomes" id="UP000041254">
    <property type="component" value="Unassembled WGS sequence"/>
</dbReference>
<feature type="chain" id="PRO_5005187766" evidence="1">
    <location>
        <begin position="24"/>
        <end position="207"/>
    </location>
</feature>
<keyword evidence="3" id="KW-1185">Reference proteome</keyword>
<accession>A0A0G4ERX7</accession>
<organism evidence="2 3">
    <name type="scientific">Vitrella brassicaformis (strain CCMP3155)</name>
    <dbReference type="NCBI Taxonomy" id="1169540"/>
    <lineage>
        <taxon>Eukaryota</taxon>
        <taxon>Sar</taxon>
        <taxon>Alveolata</taxon>
        <taxon>Colpodellida</taxon>
        <taxon>Vitrellaceae</taxon>
        <taxon>Vitrella</taxon>
    </lineage>
</organism>
<reference evidence="2 3" key="1">
    <citation type="submission" date="2014-11" db="EMBL/GenBank/DDBJ databases">
        <authorList>
            <person name="Zhu J."/>
            <person name="Qi W."/>
            <person name="Song R."/>
        </authorList>
    </citation>
    <scope>NUCLEOTIDE SEQUENCE [LARGE SCALE GENOMIC DNA]</scope>
</reference>
<dbReference type="EMBL" id="CDMY01000293">
    <property type="protein sequence ID" value="CEL99988.1"/>
    <property type="molecule type" value="Genomic_DNA"/>
</dbReference>
<proteinExistence type="predicted"/>
<evidence type="ECO:0000313" key="2">
    <source>
        <dbReference type="EMBL" id="CEL99988.1"/>
    </source>
</evidence>
<evidence type="ECO:0000256" key="1">
    <source>
        <dbReference type="SAM" id="SignalP"/>
    </source>
</evidence>